<dbReference type="Proteomes" id="UP000315673">
    <property type="component" value="Chromosome"/>
</dbReference>
<dbReference type="GO" id="GO:0016787">
    <property type="term" value="F:hydrolase activity"/>
    <property type="evidence" value="ECO:0007669"/>
    <property type="project" value="InterPro"/>
</dbReference>
<dbReference type="AlphaFoldDB" id="A0A5B8LEC5"/>
<proteinExistence type="predicted"/>
<dbReference type="InterPro" id="IPR029052">
    <property type="entry name" value="Metallo-depent_PP-like"/>
</dbReference>
<dbReference type="Pfam" id="PF00149">
    <property type="entry name" value="Metallophos"/>
    <property type="match status" value="1"/>
</dbReference>
<dbReference type="EMBL" id="CP042306">
    <property type="protein sequence ID" value="QDZ06421.1"/>
    <property type="molecule type" value="Genomic_DNA"/>
</dbReference>
<gene>
    <name evidence="2" type="ORF">FPZ24_02140</name>
</gene>
<dbReference type="KEGG" id="spai:FPZ24_02140"/>
<evidence type="ECO:0000313" key="2">
    <source>
        <dbReference type="EMBL" id="QDZ06421.1"/>
    </source>
</evidence>
<evidence type="ECO:0000259" key="1">
    <source>
        <dbReference type="Pfam" id="PF00149"/>
    </source>
</evidence>
<dbReference type="OrthoDB" id="61481at2"/>
<sequence>MLQTLQRTPALIKTQTKKGKNCVAALTVLHLSDFHFSLKKWPDASLIIDGLIVDLKEQAKANWRADIAIFSGDLFQAGGADMPVAAFEKDVLSPVLAAAGLTFDELFICPGNHDIDREWVRANQPIQAGLLTQLGSRDELNKFADQQLATPSDAYWGRLEAYSAYKQKFAASHRVESTPFSDVYKFTTASKVSVGIACFNTAWLSTGEEGDIDRGKLLLPERAIHAAAKTLTDCAIKIAVHHHPLDYLADFCRFDARALLFKNFNVICYGHMHQAMPLMTRSSIGENVSSEAGALYTWRQYYNGYCFIRVDTDARTTTFKHRKWLDSPAYKFGAAEELSNGESVFHWGNAQQAAIVRDLIDVNKVFRPFLEEQANEHMLSSHTTTSAPNSFEELYVPVPISAKTHDGESPFASAEYLSVDSIIERPGVQVVFGNREAGKTTLAYSIALTVAQSEKAPIKAPIIIDLEKTTAGANVIQREAKKCWRSRICRTACKRF</sequence>
<reference evidence="2 3" key="1">
    <citation type="submission" date="2019-07" db="EMBL/GenBank/DDBJ databases">
        <title>Full genome sequence of Sphingomonas sp. 4R-6-7(HKS19).</title>
        <authorList>
            <person name="Im W.-T."/>
        </authorList>
    </citation>
    <scope>NUCLEOTIDE SEQUENCE [LARGE SCALE GENOMIC DNA]</scope>
    <source>
        <strain evidence="2 3">HKS19</strain>
    </source>
</reference>
<protein>
    <recommendedName>
        <fullName evidence="1">Calcineurin-like phosphoesterase domain-containing protein</fullName>
    </recommendedName>
</protein>
<evidence type="ECO:0000313" key="3">
    <source>
        <dbReference type="Proteomes" id="UP000315673"/>
    </source>
</evidence>
<dbReference type="PANTHER" id="PTHR31302">
    <property type="entry name" value="TRANSMEMBRANE PROTEIN WITH METALLOPHOSPHOESTERASE DOMAIN-RELATED"/>
    <property type="match status" value="1"/>
</dbReference>
<name>A0A5B8LEC5_9SPHN</name>
<organism evidence="2 3">
    <name type="scientific">Sphingomonas panacisoli</name>
    <dbReference type="NCBI Taxonomy" id="1813879"/>
    <lineage>
        <taxon>Bacteria</taxon>
        <taxon>Pseudomonadati</taxon>
        <taxon>Pseudomonadota</taxon>
        <taxon>Alphaproteobacteria</taxon>
        <taxon>Sphingomonadales</taxon>
        <taxon>Sphingomonadaceae</taxon>
        <taxon>Sphingomonas</taxon>
    </lineage>
</organism>
<dbReference type="InterPro" id="IPR004843">
    <property type="entry name" value="Calcineurin-like_PHP"/>
</dbReference>
<dbReference type="PANTHER" id="PTHR31302:SF0">
    <property type="entry name" value="TRANSMEMBRANE PROTEIN WITH METALLOPHOSPHOESTERASE DOMAIN"/>
    <property type="match status" value="1"/>
</dbReference>
<dbReference type="Gene3D" id="3.60.21.10">
    <property type="match status" value="1"/>
</dbReference>
<keyword evidence="3" id="KW-1185">Reference proteome</keyword>
<accession>A0A5B8LEC5</accession>
<dbReference type="InterPro" id="IPR051158">
    <property type="entry name" value="Metallophosphoesterase_sf"/>
</dbReference>
<dbReference type="SUPFAM" id="SSF56300">
    <property type="entry name" value="Metallo-dependent phosphatases"/>
    <property type="match status" value="1"/>
</dbReference>
<feature type="domain" description="Calcineurin-like phosphoesterase" evidence="1">
    <location>
        <begin position="27"/>
        <end position="274"/>
    </location>
</feature>